<dbReference type="PROSITE" id="PS51900">
    <property type="entry name" value="CB"/>
    <property type="match status" value="1"/>
</dbReference>
<evidence type="ECO:0000259" key="6">
    <source>
        <dbReference type="PROSITE" id="PS51900"/>
    </source>
</evidence>
<proteinExistence type="inferred from homology"/>
<evidence type="ECO:0000313" key="8">
    <source>
        <dbReference type="Proteomes" id="UP001523262"/>
    </source>
</evidence>
<sequence length="312" mass="36409">MNVLEQYQESLFNSGKSALKVKNEVSSVRAFLGWFIGWNNMDFVTKNYKTAWGETVEWIKYVPVDSLIDGMTARTIREWRDAFTGKASKPHMQIKPKTASTLNKDMQRLSRFFEFAKKEIGTFENPTELHDPLVEAKFAPKYLSKEQQEKLKRAVKKMYVGSHLSKKNYRNYTLIMFLLNTGLREDELCNLKTENLLVIKNGKEVKYRVKFFGKFGIERSVTLNKEFGIIFKDYLENYKRKGEYLFDSERSEKLTTRAIQHIVAEVSQHLDFTFTGHQLRHTFIKNLVDVGANLELVARVRRSLSQGRNSES</sequence>
<dbReference type="InterPro" id="IPR011010">
    <property type="entry name" value="DNA_brk_join_enz"/>
</dbReference>
<dbReference type="PANTHER" id="PTHR30349:SF41">
    <property type="entry name" value="INTEGRASE_RECOMBINASE PROTEIN MJ0367-RELATED"/>
    <property type="match status" value="1"/>
</dbReference>
<name>A0ABT0WHY7_9BACI</name>
<dbReference type="InterPro" id="IPR050090">
    <property type="entry name" value="Tyrosine_recombinase_XerCD"/>
</dbReference>
<feature type="domain" description="Tyr recombinase" evidence="5">
    <location>
        <begin position="138"/>
        <end position="312"/>
    </location>
</feature>
<dbReference type="InterPro" id="IPR002104">
    <property type="entry name" value="Integrase_catalytic"/>
</dbReference>
<organism evidence="7 8">
    <name type="scientific">Neobacillus pocheonensis</name>
    <dbReference type="NCBI Taxonomy" id="363869"/>
    <lineage>
        <taxon>Bacteria</taxon>
        <taxon>Bacillati</taxon>
        <taxon>Bacillota</taxon>
        <taxon>Bacilli</taxon>
        <taxon>Bacillales</taxon>
        <taxon>Bacillaceae</taxon>
        <taxon>Neobacillus</taxon>
    </lineage>
</organism>
<dbReference type="EMBL" id="JAMQCR010000002">
    <property type="protein sequence ID" value="MCM2535148.1"/>
    <property type="molecule type" value="Genomic_DNA"/>
</dbReference>
<evidence type="ECO:0000256" key="3">
    <source>
        <dbReference type="ARBA" id="ARBA00023172"/>
    </source>
</evidence>
<protein>
    <submittedName>
        <fullName evidence="7">Site-specific integrase</fullName>
    </submittedName>
</protein>
<evidence type="ECO:0000256" key="1">
    <source>
        <dbReference type="ARBA" id="ARBA00008857"/>
    </source>
</evidence>
<dbReference type="Gene3D" id="1.10.443.10">
    <property type="entry name" value="Intergrase catalytic core"/>
    <property type="match status" value="1"/>
</dbReference>
<feature type="domain" description="Core-binding (CB)" evidence="6">
    <location>
        <begin position="1"/>
        <end position="117"/>
    </location>
</feature>
<gene>
    <name evidence="7" type="ORF">NDK43_25900</name>
</gene>
<evidence type="ECO:0000259" key="5">
    <source>
        <dbReference type="PROSITE" id="PS51898"/>
    </source>
</evidence>
<dbReference type="PROSITE" id="PS51898">
    <property type="entry name" value="TYR_RECOMBINASE"/>
    <property type="match status" value="1"/>
</dbReference>
<dbReference type="Pfam" id="PF00589">
    <property type="entry name" value="Phage_integrase"/>
    <property type="match status" value="1"/>
</dbReference>
<keyword evidence="8" id="KW-1185">Reference proteome</keyword>
<keyword evidence="3" id="KW-0233">DNA recombination</keyword>
<dbReference type="InterPro" id="IPR013762">
    <property type="entry name" value="Integrase-like_cat_sf"/>
</dbReference>
<dbReference type="PANTHER" id="PTHR30349">
    <property type="entry name" value="PHAGE INTEGRASE-RELATED"/>
    <property type="match status" value="1"/>
</dbReference>
<dbReference type="SUPFAM" id="SSF56349">
    <property type="entry name" value="DNA breaking-rejoining enzymes"/>
    <property type="match status" value="1"/>
</dbReference>
<keyword evidence="2 4" id="KW-0238">DNA-binding</keyword>
<evidence type="ECO:0000313" key="7">
    <source>
        <dbReference type="EMBL" id="MCM2535148.1"/>
    </source>
</evidence>
<evidence type="ECO:0000256" key="2">
    <source>
        <dbReference type="ARBA" id="ARBA00023125"/>
    </source>
</evidence>
<dbReference type="Proteomes" id="UP001523262">
    <property type="component" value="Unassembled WGS sequence"/>
</dbReference>
<accession>A0ABT0WHY7</accession>
<evidence type="ECO:0000256" key="4">
    <source>
        <dbReference type="PROSITE-ProRule" id="PRU01248"/>
    </source>
</evidence>
<comment type="similarity">
    <text evidence="1">Belongs to the 'phage' integrase family.</text>
</comment>
<comment type="caution">
    <text evidence="7">The sequence shown here is derived from an EMBL/GenBank/DDBJ whole genome shotgun (WGS) entry which is preliminary data.</text>
</comment>
<reference evidence="7 8" key="1">
    <citation type="submission" date="2022-06" db="EMBL/GenBank/DDBJ databases">
        <authorList>
            <person name="Jeon C.O."/>
        </authorList>
    </citation>
    <scope>NUCLEOTIDE SEQUENCE [LARGE SCALE GENOMIC DNA]</scope>
    <source>
        <strain evidence="7 8">KCTC 13943</strain>
    </source>
</reference>
<dbReference type="CDD" id="cd00397">
    <property type="entry name" value="DNA_BRE_C"/>
    <property type="match status" value="1"/>
</dbReference>
<dbReference type="InterPro" id="IPR044068">
    <property type="entry name" value="CB"/>
</dbReference>